<comment type="caution">
    <text evidence="2">The sequence shown here is derived from an EMBL/GenBank/DDBJ whole genome shotgun (WGS) entry which is preliminary data.</text>
</comment>
<dbReference type="EMBL" id="CAJNNV010033157">
    <property type="protein sequence ID" value="CAE8642417.1"/>
    <property type="molecule type" value="Genomic_DNA"/>
</dbReference>
<dbReference type="AlphaFoldDB" id="A0A813HYC6"/>
<feature type="compositionally biased region" description="Acidic residues" evidence="1">
    <location>
        <begin position="49"/>
        <end position="58"/>
    </location>
</feature>
<proteinExistence type="predicted"/>
<sequence>MQPLGHSADLSLARQCQQAIDRIVGGSPGRASRKRKPEPLTDSQPTPSSEEEEEEEQELVAIPTLELDPKSYGEYVGCGNFRGKTISNDTFLQDETTGAFWERSLNSFLRFSDALGSLVPLLDPVPFLADGVPFVLRFTPELSAPPTAVRSKIVLKDLPGQGLLSIASSTGLPQVLEVARSGQQWFAENGIYVVLFELYC</sequence>
<reference evidence="2" key="1">
    <citation type="submission" date="2021-02" db="EMBL/GenBank/DDBJ databases">
        <authorList>
            <person name="Dougan E. K."/>
            <person name="Rhodes N."/>
            <person name="Thang M."/>
            <person name="Chan C."/>
        </authorList>
    </citation>
    <scope>NUCLEOTIDE SEQUENCE</scope>
</reference>
<protein>
    <submittedName>
        <fullName evidence="2">Uncharacterized protein</fullName>
    </submittedName>
</protein>
<dbReference type="Proteomes" id="UP000654075">
    <property type="component" value="Unassembled WGS sequence"/>
</dbReference>
<name>A0A813HYC6_POLGL</name>
<gene>
    <name evidence="2" type="ORF">PGLA1383_LOCUS56910</name>
</gene>
<evidence type="ECO:0000256" key="1">
    <source>
        <dbReference type="SAM" id="MobiDB-lite"/>
    </source>
</evidence>
<evidence type="ECO:0000313" key="2">
    <source>
        <dbReference type="EMBL" id="CAE8642417.1"/>
    </source>
</evidence>
<keyword evidence="3" id="KW-1185">Reference proteome</keyword>
<dbReference type="OrthoDB" id="10305487at2759"/>
<accession>A0A813HYC6</accession>
<evidence type="ECO:0000313" key="3">
    <source>
        <dbReference type="Proteomes" id="UP000654075"/>
    </source>
</evidence>
<feature type="region of interest" description="Disordered" evidence="1">
    <location>
        <begin position="21"/>
        <end position="60"/>
    </location>
</feature>
<organism evidence="2 3">
    <name type="scientific">Polarella glacialis</name>
    <name type="common">Dinoflagellate</name>
    <dbReference type="NCBI Taxonomy" id="89957"/>
    <lineage>
        <taxon>Eukaryota</taxon>
        <taxon>Sar</taxon>
        <taxon>Alveolata</taxon>
        <taxon>Dinophyceae</taxon>
        <taxon>Suessiales</taxon>
        <taxon>Suessiaceae</taxon>
        <taxon>Polarella</taxon>
    </lineage>
</organism>